<dbReference type="EMBL" id="KK786390">
    <property type="protein sequence ID" value="KDO39639.1"/>
    <property type="molecule type" value="Genomic_DNA"/>
</dbReference>
<dbReference type="Gene3D" id="2.60.40.200">
    <property type="entry name" value="Superoxide dismutase, copper/zinc binding domain"/>
    <property type="match status" value="1"/>
</dbReference>
<dbReference type="Pfam" id="PF00080">
    <property type="entry name" value="Sod_Cu"/>
    <property type="match status" value="1"/>
</dbReference>
<dbReference type="SMR" id="A0A067D9G4"/>
<sequence length="118" mass="12653">PHDNKVNAIAVITGREGGPKGSIFFSQDGDHGPTILNGYLHGLPPGHHGFHVHAAGDTRHECNSAGSHFDPHNMSHGGKEDEHRHVGDLGNLFGDVYGPDSIIGRAIVIHKDQDDFGR</sequence>
<feature type="non-terminal residue" evidence="4">
    <location>
        <position position="118"/>
    </location>
</feature>
<dbReference type="InterPro" id="IPR001424">
    <property type="entry name" value="SOD_Cu_Zn_dom"/>
</dbReference>
<dbReference type="PRINTS" id="PR00068">
    <property type="entry name" value="CUZNDISMTASE"/>
</dbReference>
<feature type="domain" description="Superoxide dismutase copper/zinc binding" evidence="3">
    <location>
        <begin position="20"/>
        <end position="117"/>
    </location>
</feature>
<dbReference type="Proteomes" id="UP000027120">
    <property type="component" value="Unassembled WGS sequence"/>
</dbReference>
<dbReference type="PANTHER" id="PTHR10003">
    <property type="entry name" value="SUPEROXIDE DISMUTASE CU-ZN -RELATED"/>
    <property type="match status" value="1"/>
</dbReference>
<dbReference type="GO" id="GO:0004784">
    <property type="term" value="F:superoxide dismutase activity"/>
    <property type="evidence" value="ECO:0000318"/>
    <property type="project" value="GO_Central"/>
</dbReference>
<dbReference type="GO" id="GO:0019430">
    <property type="term" value="P:removal of superoxide radicals"/>
    <property type="evidence" value="ECO:0000318"/>
    <property type="project" value="GO_Central"/>
</dbReference>
<organism evidence="4 5">
    <name type="scientific">Citrus sinensis</name>
    <name type="common">Sweet orange</name>
    <name type="synonym">Citrus aurantium var. sinensis</name>
    <dbReference type="NCBI Taxonomy" id="2711"/>
    <lineage>
        <taxon>Eukaryota</taxon>
        <taxon>Viridiplantae</taxon>
        <taxon>Streptophyta</taxon>
        <taxon>Embryophyta</taxon>
        <taxon>Tracheophyta</taxon>
        <taxon>Spermatophyta</taxon>
        <taxon>Magnoliopsida</taxon>
        <taxon>eudicotyledons</taxon>
        <taxon>Gunneridae</taxon>
        <taxon>Pentapetalae</taxon>
        <taxon>rosids</taxon>
        <taxon>malvids</taxon>
        <taxon>Sapindales</taxon>
        <taxon>Rutaceae</taxon>
        <taxon>Aurantioideae</taxon>
        <taxon>Citrus</taxon>
    </lineage>
</organism>
<evidence type="ECO:0000256" key="2">
    <source>
        <dbReference type="SAM" id="MobiDB-lite"/>
    </source>
</evidence>
<protein>
    <recommendedName>
        <fullName evidence="3">Superoxide dismutase copper/zinc binding domain-containing protein</fullName>
    </recommendedName>
</protein>
<dbReference type="GO" id="GO:0005507">
    <property type="term" value="F:copper ion binding"/>
    <property type="evidence" value="ECO:0000318"/>
    <property type="project" value="GO_Central"/>
</dbReference>
<evidence type="ECO:0000256" key="1">
    <source>
        <dbReference type="ARBA" id="ARBA00023008"/>
    </source>
</evidence>
<keyword evidence="1" id="KW-0186">Copper</keyword>
<feature type="region of interest" description="Disordered" evidence="2">
    <location>
        <begin position="62"/>
        <end position="83"/>
    </location>
</feature>
<accession>A0A067D9G4</accession>
<proteinExistence type="predicted"/>
<keyword evidence="5" id="KW-1185">Reference proteome</keyword>
<gene>
    <name evidence="4" type="ORF">CISIN_1g047766mg</name>
</gene>
<dbReference type="InterPro" id="IPR024134">
    <property type="entry name" value="SOD_Cu/Zn_/chaperone"/>
</dbReference>
<dbReference type="InterPro" id="IPR036423">
    <property type="entry name" value="SOD-like_Cu/Zn_dom_sf"/>
</dbReference>
<dbReference type="SUPFAM" id="SSF49329">
    <property type="entry name" value="Cu,Zn superoxide dismutase-like"/>
    <property type="match status" value="1"/>
</dbReference>
<evidence type="ECO:0000313" key="4">
    <source>
        <dbReference type="EMBL" id="KDO39639.1"/>
    </source>
</evidence>
<evidence type="ECO:0000313" key="5">
    <source>
        <dbReference type="Proteomes" id="UP000027120"/>
    </source>
</evidence>
<reference evidence="4 5" key="1">
    <citation type="submission" date="2014-04" db="EMBL/GenBank/DDBJ databases">
        <authorList>
            <consortium name="International Citrus Genome Consortium"/>
            <person name="Gmitter F."/>
            <person name="Chen C."/>
            <person name="Farmerie W."/>
            <person name="Harkins T."/>
            <person name="Desany B."/>
            <person name="Mohiuddin M."/>
            <person name="Kodira C."/>
            <person name="Borodovsky M."/>
            <person name="Lomsadze A."/>
            <person name="Burns P."/>
            <person name="Jenkins J."/>
            <person name="Prochnik S."/>
            <person name="Shu S."/>
            <person name="Chapman J."/>
            <person name="Pitluck S."/>
            <person name="Schmutz J."/>
            <person name="Rokhsar D."/>
        </authorList>
    </citation>
    <scope>NUCLEOTIDE SEQUENCE</scope>
</reference>
<dbReference type="AlphaFoldDB" id="A0A067D9G4"/>
<feature type="compositionally biased region" description="Basic and acidic residues" evidence="2">
    <location>
        <begin position="69"/>
        <end position="83"/>
    </location>
</feature>
<evidence type="ECO:0000259" key="3">
    <source>
        <dbReference type="Pfam" id="PF00080"/>
    </source>
</evidence>
<dbReference type="STRING" id="2711.A0A067D9G4"/>
<name>A0A067D9G4_CITSI</name>
<feature type="non-terminal residue" evidence="4">
    <location>
        <position position="1"/>
    </location>
</feature>